<proteinExistence type="predicted"/>
<reference evidence="1" key="1">
    <citation type="submission" date="2023-07" db="EMBL/GenBank/DDBJ databases">
        <title>Genomic Encyclopedia of Type Strains, Phase IV (KMG-IV): sequencing the most valuable type-strain genomes for metagenomic binning, comparative biology and taxonomic classification.</title>
        <authorList>
            <person name="Goeker M."/>
        </authorList>
    </citation>
    <scope>NUCLEOTIDE SEQUENCE</scope>
    <source>
        <strain evidence="1">DSM 24202</strain>
    </source>
</reference>
<evidence type="ECO:0000313" key="2">
    <source>
        <dbReference type="Proteomes" id="UP001238163"/>
    </source>
</evidence>
<dbReference type="RefSeq" id="WP_307260898.1">
    <property type="nucleotide sequence ID" value="NZ_JAUSVL010000001.1"/>
</dbReference>
<accession>A0AAE3VFD0</accession>
<dbReference type="AlphaFoldDB" id="A0AAE3VFD0"/>
<gene>
    <name evidence="1" type="ORF">J3R75_001579</name>
</gene>
<evidence type="ECO:0000313" key="1">
    <source>
        <dbReference type="EMBL" id="MDQ0289472.1"/>
    </source>
</evidence>
<dbReference type="Proteomes" id="UP001238163">
    <property type="component" value="Unassembled WGS sequence"/>
</dbReference>
<comment type="caution">
    <text evidence="1">The sequence shown here is derived from an EMBL/GenBank/DDBJ whole genome shotgun (WGS) entry which is preliminary data.</text>
</comment>
<name>A0AAE3VFD0_9BACT</name>
<keyword evidence="2" id="KW-1185">Reference proteome</keyword>
<protein>
    <submittedName>
        <fullName evidence="1">Uncharacterized protein</fullName>
    </submittedName>
</protein>
<dbReference type="EMBL" id="JAUSVL010000001">
    <property type="protein sequence ID" value="MDQ0289472.1"/>
    <property type="molecule type" value="Genomic_DNA"/>
</dbReference>
<organism evidence="1 2">
    <name type="scientific">Oligosphaera ethanolica</name>
    <dbReference type="NCBI Taxonomy" id="760260"/>
    <lineage>
        <taxon>Bacteria</taxon>
        <taxon>Pseudomonadati</taxon>
        <taxon>Lentisphaerota</taxon>
        <taxon>Oligosphaeria</taxon>
        <taxon>Oligosphaerales</taxon>
        <taxon>Oligosphaeraceae</taxon>
        <taxon>Oligosphaera</taxon>
    </lineage>
</organism>
<sequence>MVQYNPKSVLRQVGNPMLKAFFEHHGHTLDADWENLGPRQVQDIYDAYLKLPEGDRRNLDIELQGIHTIAQMDAGVRLLIEEAVYRCLGWV</sequence>